<proteinExistence type="predicted"/>
<comment type="caution">
    <text evidence="1">The sequence shown here is derived from an EMBL/GenBank/DDBJ whole genome shotgun (WGS) entry which is preliminary data.</text>
</comment>
<name>A0ABM9X0M2_9RHOB</name>
<organism evidence="1 2">
    <name type="scientific">Sulfitobacter indolifex HEL-45</name>
    <dbReference type="NCBI Taxonomy" id="391624"/>
    <lineage>
        <taxon>Bacteria</taxon>
        <taxon>Pseudomonadati</taxon>
        <taxon>Pseudomonadota</taxon>
        <taxon>Alphaproteobacteria</taxon>
        <taxon>Rhodobacterales</taxon>
        <taxon>Roseobacteraceae</taxon>
        <taxon>Sulfitobacter</taxon>
    </lineage>
</organism>
<dbReference type="RefSeq" id="WP_007121423.1">
    <property type="nucleotide sequence ID" value="NZ_ABID01000059.1"/>
</dbReference>
<dbReference type="PANTHER" id="PTHR43881:SF1">
    <property type="entry name" value="GAMMA-GLUTAMYLTRANSPEPTIDASE (AFU_ORTHOLOGUE AFUA_4G13580)"/>
    <property type="match status" value="1"/>
</dbReference>
<dbReference type="EMBL" id="ABID01000059">
    <property type="protein sequence ID" value="EDQ03003.1"/>
    <property type="molecule type" value="Genomic_DNA"/>
</dbReference>
<dbReference type="PANTHER" id="PTHR43881">
    <property type="entry name" value="GAMMA-GLUTAMYLTRANSPEPTIDASE (AFU_ORTHOLOGUE AFUA_4G13580)"/>
    <property type="match status" value="1"/>
</dbReference>
<dbReference type="InterPro" id="IPR029055">
    <property type="entry name" value="Ntn_hydrolases_N"/>
</dbReference>
<reference evidence="1 2" key="1">
    <citation type="submission" date="2007-11" db="EMBL/GenBank/DDBJ databases">
        <authorList>
            <person name="Wagner-Dobler I."/>
            <person name="Ferriera S."/>
            <person name="Johnson J."/>
            <person name="Kravitz S."/>
            <person name="Beeson K."/>
            <person name="Sutton G."/>
            <person name="Rogers Y.-H."/>
            <person name="Friedman R."/>
            <person name="Frazier M."/>
            <person name="Venter J.C."/>
        </authorList>
    </citation>
    <scope>NUCLEOTIDE SEQUENCE [LARGE SCALE GENOMIC DNA]</scope>
    <source>
        <strain evidence="1 2">HEL-45</strain>
    </source>
</reference>
<keyword evidence="2" id="KW-1185">Reference proteome</keyword>
<evidence type="ECO:0000313" key="2">
    <source>
        <dbReference type="Proteomes" id="UP000003257"/>
    </source>
</evidence>
<gene>
    <name evidence="1" type="ORF">OIHEL45_19731</name>
</gene>
<dbReference type="SUPFAM" id="SSF56235">
    <property type="entry name" value="N-terminal nucleophile aminohydrolases (Ntn hydrolases)"/>
    <property type="match status" value="1"/>
</dbReference>
<dbReference type="Proteomes" id="UP000003257">
    <property type="component" value="Unassembled WGS sequence"/>
</dbReference>
<accession>A0ABM9X0M2</accession>
<evidence type="ECO:0008006" key="3">
    <source>
        <dbReference type="Google" id="ProtNLM"/>
    </source>
</evidence>
<sequence length="100" mass="10542">MHFTHNPVDVSRRAPVRVENIVSTAQPLAPHAGLSILQRRGTAVDAAISAAAALAIADSTKGLGADAFCNLWSDPHLRRLPNVGYAAGLELRKDSQTAGF</sequence>
<protein>
    <recommendedName>
        <fullName evidence="3">Gamma-glutamyltransferase</fullName>
    </recommendedName>
</protein>
<evidence type="ECO:0000313" key="1">
    <source>
        <dbReference type="EMBL" id="EDQ03003.1"/>
    </source>
</evidence>
<dbReference type="InterPro" id="IPR052896">
    <property type="entry name" value="GGT-like_enzyme"/>
</dbReference>